<name>A0ABS1WH39_9FLAO</name>
<evidence type="ECO:0000313" key="1">
    <source>
        <dbReference type="EMBL" id="MBL7558444.1"/>
    </source>
</evidence>
<accession>A0ABS1WH39</accession>
<dbReference type="EMBL" id="JAEMEF010000001">
    <property type="protein sequence ID" value="MBL7558444.1"/>
    <property type="molecule type" value="Genomic_DNA"/>
</dbReference>
<evidence type="ECO:0000313" key="2">
    <source>
        <dbReference type="Proteomes" id="UP000605013"/>
    </source>
</evidence>
<gene>
    <name evidence="1" type="ORF">JAO71_01410</name>
</gene>
<reference evidence="1 2" key="1">
    <citation type="submission" date="2020-12" db="EMBL/GenBank/DDBJ databases">
        <title>Olleya sediminilitoris sp. nov., isolated from a tidal flat.</title>
        <authorList>
            <person name="Park S."/>
            <person name="Yoon J.-H."/>
        </authorList>
    </citation>
    <scope>NUCLEOTIDE SEQUENCE [LARGE SCALE GENOMIC DNA]</scope>
    <source>
        <strain evidence="1 2">YSTF-M6</strain>
    </source>
</reference>
<dbReference type="RefSeq" id="WP_028288890.1">
    <property type="nucleotide sequence ID" value="NZ_JAEMEF010000001.1"/>
</dbReference>
<sequence length="99" mass="12101">MKSDFEKFTEERQIRFNAFWTEEYPKLSREEKVKYWLASTHKGMRTQGEAFNDEYSEFSKGWYEHAISVEPDFDEIFKEVVSNIGFEFDWKEYSKRIQS</sequence>
<proteinExistence type="predicted"/>
<comment type="caution">
    <text evidence="1">The sequence shown here is derived from an EMBL/GenBank/DDBJ whole genome shotgun (WGS) entry which is preliminary data.</text>
</comment>
<protein>
    <submittedName>
        <fullName evidence="1">Uncharacterized protein</fullName>
    </submittedName>
</protein>
<keyword evidence="2" id="KW-1185">Reference proteome</keyword>
<organism evidence="1 2">
    <name type="scientific">Olleya sediminilitoris</name>
    <dbReference type="NCBI Taxonomy" id="2795739"/>
    <lineage>
        <taxon>Bacteria</taxon>
        <taxon>Pseudomonadati</taxon>
        <taxon>Bacteroidota</taxon>
        <taxon>Flavobacteriia</taxon>
        <taxon>Flavobacteriales</taxon>
        <taxon>Flavobacteriaceae</taxon>
    </lineage>
</organism>
<dbReference type="Proteomes" id="UP000605013">
    <property type="component" value="Unassembled WGS sequence"/>
</dbReference>